<dbReference type="InterPro" id="IPR029058">
    <property type="entry name" value="AB_hydrolase_fold"/>
</dbReference>
<evidence type="ECO:0000256" key="3">
    <source>
        <dbReference type="SAM" id="MobiDB-lite"/>
    </source>
</evidence>
<organism evidence="4 5">
    <name type="scientific">Microvirga terrae</name>
    <dbReference type="NCBI Taxonomy" id="2740529"/>
    <lineage>
        <taxon>Bacteria</taxon>
        <taxon>Pseudomonadati</taxon>
        <taxon>Pseudomonadota</taxon>
        <taxon>Alphaproteobacteria</taxon>
        <taxon>Hyphomicrobiales</taxon>
        <taxon>Methylobacteriaceae</taxon>
        <taxon>Microvirga</taxon>
    </lineage>
</organism>
<name>A0ABY5RVA0_9HYPH</name>
<dbReference type="InterPro" id="IPR000801">
    <property type="entry name" value="Esterase-like"/>
</dbReference>
<dbReference type="RefSeq" id="WP_173949488.1">
    <property type="nucleotide sequence ID" value="NZ_CP102845.1"/>
</dbReference>
<dbReference type="PANTHER" id="PTHR40841">
    <property type="entry name" value="SIDEROPHORE TRIACETYLFUSARININE C ESTERASE"/>
    <property type="match status" value="1"/>
</dbReference>
<keyword evidence="5" id="KW-1185">Reference proteome</keyword>
<dbReference type="Pfam" id="PF00756">
    <property type="entry name" value="Esterase"/>
    <property type="match status" value="1"/>
</dbReference>
<dbReference type="Gene3D" id="3.40.50.1820">
    <property type="entry name" value="alpha/beta hydrolase"/>
    <property type="match status" value="1"/>
</dbReference>
<dbReference type="GO" id="GO:0016787">
    <property type="term" value="F:hydrolase activity"/>
    <property type="evidence" value="ECO:0007669"/>
    <property type="project" value="UniProtKB-KW"/>
</dbReference>
<dbReference type="SUPFAM" id="SSF53474">
    <property type="entry name" value="alpha/beta-Hydrolases"/>
    <property type="match status" value="1"/>
</dbReference>
<evidence type="ECO:0000256" key="2">
    <source>
        <dbReference type="ARBA" id="ARBA00022801"/>
    </source>
</evidence>
<reference evidence="4" key="1">
    <citation type="submission" date="2022-08" db="EMBL/GenBank/DDBJ databases">
        <title>Microvirga terrae sp. nov., isolated from soil.</title>
        <authorList>
            <person name="Kim K.H."/>
            <person name="Seo Y.L."/>
            <person name="Kim J.M."/>
            <person name="Lee J.K."/>
            <person name="Han D.M."/>
            <person name="Jeon C.O."/>
        </authorList>
    </citation>
    <scope>NUCLEOTIDE SEQUENCE</scope>
    <source>
        <strain evidence="4">R24</strain>
    </source>
</reference>
<evidence type="ECO:0000313" key="5">
    <source>
        <dbReference type="Proteomes" id="UP001017257"/>
    </source>
</evidence>
<feature type="region of interest" description="Disordered" evidence="3">
    <location>
        <begin position="96"/>
        <end position="125"/>
    </location>
</feature>
<dbReference type="PANTHER" id="PTHR40841:SF2">
    <property type="entry name" value="SIDEROPHORE-DEGRADING ESTERASE (EUROFUNG)"/>
    <property type="match status" value="1"/>
</dbReference>
<dbReference type="Proteomes" id="UP001017257">
    <property type="component" value="Chromosome"/>
</dbReference>
<proteinExistence type="inferred from homology"/>
<evidence type="ECO:0000256" key="1">
    <source>
        <dbReference type="ARBA" id="ARBA00005622"/>
    </source>
</evidence>
<dbReference type="InterPro" id="IPR052558">
    <property type="entry name" value="Siderophore_Hydrolase_D"/>
</dbReference>
<protein>
    <submittedName>
        <fullName evidence="4">Alpha/beta hydrolase-fold protein</fullName>
    </submittedName>
</protein>
<sequence length="283" mass="31524">MSALRAQPDLRLRSGTALWEAPSPTHRFAQRRFDSADGLRHYRAFVAVPLANPPAEGWPAIVMLDGNAAFDDLRQADLDHVPGTVLIGIGYETGGRHDVNARTQDYTPPVPPEDRAGPDDPDPSEKVGGADIFLDLLAERLLPELAKDFSLDPARRSLWGHSYGGLFVIHALFRQPDLFRSYCAVSPSLWWHAPLMLRREETSKRRTEGQSDVVILYDVTQDPRGDERRKARMLQGRAMLAEMLGRLAGRPDIVLTQRAYPGENHGSMFQVGLRAALARDISN</sequence>
<keyword evidence="2 4" id="KW-0378">Hydrolase</keyword>
<evidence type="ECO:0000313" key="4">
    <source>
        <dbReference type="EMBL" id="UVF21176.1"/>
    </source>
</evidence>
<dbReference type="EMBL" id="CP102845">
    <property type="protein sequence ID" value="UVF21176.1"/>
    <property type="molecule type" value="Genomic_DNA"/>
</dbReference>
<accession>A0ABY5RVA0</accession>
<comment type="similarity">
    <text evidence="1">Belongs to the esterase D family.</text>
</comment>
<gene>
    <name evidence="4" type="ORF">HPT29_008665</name>
</gene>